<keyword evidence="3 7" id="KW-0812">Transmembrane</keyword>
<dbReference type="SUPFAM" id="SSF82866">
    <property type="entry name" value="Multidrug efflux transporter AcrB transmembrane domain"/>
    <property type="match status" value="2"/>
</dbReference>
<organism evidence="9 10">
    <name type="scientific">Aromatoleum tolulyticum</name>
    <dbReference type="NCBI Taxonomy" id="34027"/>
    <lineage>
        <taxon>Bacteria</taxon>
        <taxon>Pseudomonadati</taxon>
        <taxon>Pseudomonadota</taxon>
        <taxon>Betaproteobacteria</taxon>
        <taxon>Rhodocyclales</taxon>
        <taxon>Rhodocyclaceae</taxon>
        <taxon>Aromatoleum</taxon>
    </lineage>
</organism>
<reference evidence="10" key="1">
    <citation type="submission" date="2017-01" db="EMBL/GenBank/DDBJ databases">
        <authorList>
            <person name="Varghese N."/>
            <person name="Submissions S."/>
        </authorList>
    </citation>
    <scope>NUCLEOTIDE SEQUENCE [LARGE SCALE GENOMIC DNA]</scope>
    <source>
        <strain evidence="10">ATCC 51758</strain>
    </source>
</reference>
<keyword evidence="2" id="KW-1003">Cell membrane</keyword>
<gene>
    <name evidence="9" type="ORF">SAMN05421829_10235</name>
</gene>
<evidence type="ECO:0000313" key="10">
    <source>
        <dbReference type="Proteomes" id="UP000186819"/>
    </source>
</evidence>
<name>A0A1N6PGJ7_9RHOO</name>
<proteinExistence type="predicted"/>
<feature type="transmembrane region" description="Helical" evidence="7">
    <location>
        <begin position="356"/>
        <end position="380"/>
    </location>
</feature>
<dbReference type="RefSeq" id="WP_244551585.1">
    <property type="nucleotide sequence ID" value="NZ_FTMD01000002.1"/>
</dbReference>
<feature type="region of interest" description="Disordered" evidence="6">
    <location>
        <begin position="788"/>
        <end position="850"/>
    </location>
</feature>
<feature type="domain" description="Membrane transport protein MMPL" evidence="8">
    <location>
        <begin position="550"/>
        <end position="772"/>
    </location>
</feature>
<keyword evidence="10" id="KW-1185">Reference proteome</keyword>
<keyword evidence="5 7" id="KW-0472">Membrane</keyword>
<evidence type="ECO:0000256" key="1">
    <source>
        <dbReference type="ARBA" id="ARBA00004651"/>
    </source>
</evidence>
<dbReference type="Gene3D" id="1.20.1640.10">
    <property type="entry name" value="Multidrug efflux transporter AcrB transmembrane domain"/>
    <property type="match status" value="2"/>
</dbReference>
<dbReference type="Pfam" id="PF03176">
    <property type="entry name" value="MMPL"/>
    <property type="match status" value="2"/>
</dbReference>
<feature type="transmembrane region" description="Helical" evidence="7">
    <location>
        <begin position="673"/>
        <end position="690"/>
    </location>
</feature>
<evidence type="ECO:0000256" key="5">
    <source>
        <dbReference type="ARBA" id="ARBA00023136"/>
    </source>
</evidence>
<dbReference type="AlphaFoldDB" id="A0A1N6PGJ7"/>
<feature type="transmembrane region" description="Helical" evidence="7">
    <location>
        <begin position="748"/>
        <end position="772"/>
    </location>
</feature>
<dbReference type="EMBL" id="FTMD01000002">
    <property type="protein sequence ID" value="SIQ03450.1"/>
    <property type="molecule type" value="Genomic_DNA"/>
</dbReference>
<dbReference type="Proteomes" id="UP000186819">
    <property type="component" value="Unassembled WGS sequence"/>
</dbReference>
<evidence type="ECO:0000256" key="3">
    <source>
        <dbReference type="ARBA" id="ARBA00022692"/>
    </source>
</evidence>
<evidence type="ECO:0000256" key="4">
    <source>
        <dbReference type="ARBA" id="ARBA00022989"/>
    </source>
</evidence>
<dbReference type="PANTHER" id="PTHR33406">
    <property type="entry name" value="MEMBRANE PROTEIN MJ1562-RELATED"/>
    <property type="match status" value="1"/>
</dbReference>
<feature type="transmembrane region" description="Helical" evidence="7">
    <location>
        <begin position="228"/>
        <end position="247"/>
    </location>
</feature>
<sequence>MRHQFTHALHELELKIFAFPRLVLVAILAVTAYFALQIPALKMHTEFGDLLPQRHAFIRLHNEIRDTFGGANQVVVAVEVEDGTIFTNDTLALIHRVTQAVDSLSGVNHNLVSSLTHRTSRKIWLTEDGEMRSQPYYDPQRPALSVDELDALGKEVRANPRIYGLLVSPDAKAALVKAQMNEAGAIDYEKIFAELQAARAKEQAAGTKIHATGQPVLIGWVYTYLPQILQIFLYTLLLMVGLLVAYFRRFYGVALPLVGIALSSVWGLGFVSKMGWNLDPLSLVIPFLIAARAMSHSIQLVERYYAELETSRDGRVAARAAFEDLFRPGALAISVDAIGIAVLALGAAPINTKLGYYAGFWAFSVFFTVLLVVPLLLWLLPAPRNTENRRGWAHAAVERVFGAVAGRRAAASVLAVAAVLFVVGGVLAARVMIGEAEAGSPLLYPDHDYNVSSRAINARFPGSEELYIVARTEEKGGLKRPEVLRAIEQFQHHMLLDPALGGTKALPGLVRAVNGLIHNTDPRWNQIPESASAVGGLLFAYMAASPIPGALAEFLDADERDANLVFYYKDKQADTIRRAVHVAEQGIAKVGAVEGFELRLGGGAIGVNAAINDAVDDDNRLIVPLVLALAFVFVTMSYGSLHAGWLMVLPMLFATVMTYAYMGAMGIGINVNTVPVIAVGIGVGIDYAIYIMNRIREETAACGDLGRAVRIAAGTTGFAVVFTAVTLIAGVIMWVLLSDLRFQADSALLLTLMLVLNALAAMLLMPAWVVMFKPTFITKARLDEDGVLQAASRGGRQQRGEDEGEEIRNEGSPQRAARGRHADARRRRCAHGLRRGRRHSERGGARRRGL</sequence>
<evidence type="ECO:0000259" key="8">
    <source>
        <dbReference type="Pfam" id="PF03176"/>
    </source>
</evidence>
<feature type="compositionally biased region" description="Basic and acidic residues" evidence="6">
    <location>
        <begin position="798"/>
        <end position="809"/>
    </location>
</feature>
<feature type="transmembrane region" description="Helical" evidence="7">
    <location>
        <begin position="16"/>
        <end position="36"/>
    </location>
</feature>
<feature type="domain" description="Membrane transport protein MMPL" evidence="8">
    <location>
        <begin position="157"/>
        <end position="395"/>
    </location>
</feature>
<feature type="transmembrane region" description="Helical" evidence="7">
    <location>
        <begin position="253"/>
        <end position="271"/>
    </location>
</feature>
<dbReference type="PANTHER" id="PTHR33406:SF10">
    <property type="entry name" value="SSD DOMAIN-CONTAINING PROTEIN"/>
    <property type="match status" value="1"/>
</dbReference>
<evidence type="ECO:0000256" key="6">
    <source>
        <dbReference type="SAM" id="MobiDB-lite"/>
    </source>
</evidence>
<feature type="transmembrane region" description="Helical" evidence="7">
    <location>
        <begin position="409"/>
        <end position="433"/>
    </location>
</feature>
<dbReference type="GO" id="GO:0005886">
    <property type="term" value="C:plasma membrane"/>
    <property type="evidence" value="ECO:0007669"/>
    <property type="project" value="UniProtKB-SubCell"/>
</dbReference>
<evidence type="ECO:0000313" key="9">
    <source>
        <dbReference type="EMBL" id="SIQ03450.1"/>
    </source>
</evidence>
<feature type="compositionally biased region" description="Basic residues" evidence="6">
    <location>
        <begin position="817"/>
        <end position="850"/>
    </location>
</feature>
<feature type="transmembrane region" description="Helical" evidence="7">
    <location>
        <begin position="621"/>
        <end position="638"/>
    </location>
</feature>
<dbReference type="InterPro" id="IPR050545">
    <property type="entry name" value="Mycobact_MmpL"/>
</dbReference>
<keyword evidence="4 7" id="KW-1133">Transmembrane helix</keyword>
<accession>A0A1N6PGJ7</accession>
<comment type="subcellular location">
    <subcellularLocation>
        <location evidence="1">Cell membrane</location>
        <topology evidence="1">Multi-pass membrane protein</topology>
    </subcellularLocation>
</comment>
<dbReference type="STRING" id="34027.SAMN05421829_10235"/>
<protein>
    <recommendedName>
        <fullName evidence="8">Membrane transport protein MMPL domain-containing protein</fullName>
    </recommendedName>
</protein>
<dbReference type="InterPro" id="IPR004869">
    <property type="entry name" value="MMPL_dom"/>
</dbReference>
<evidence type="ECO:0000256" key="7">
    <source>
        <dbReference type="SAM" id="Phobius"/>
    </source>
</evidence>
<evidence type="ECO:0000256" key="2">
    <source>
        <dbReference type="ARBA" id="ARBA00022475"/>
    </source>
</evidence>
<feature type="transmembrane region" description="Helical" evidence="7">
    <location>
        <begin position="711"/>
        <end position="736"/>
    </location>
</feature>
<feature type="transmembrane region" description="Helical" evidence="7">
    <location>
        <begin position="329"/>
        <end position="350"/>
    </location>
</feature>